<keyword evidence="2" id="KW-1185">Reference proteome</keyword>
<dbReference type="EMBL" id="AP019552">
    <property type="protein sequence ID" value="BBJ29075.1"/>
    <property type="molecule type" value="Genomic_DNA"/>
</dbReference>
<geneLocation type="plasmid" evidence="1 2">
    <name>pATS1</name>
</geneLocation>
<protein>
    <submittedName>
        <fullName evidence="1">Uncharacterized protein</fullName>
    </submittedName>
</protein>
<dbReference type="Proteomes" id="UP000463916">
    <property type="component" value="Plasmid pATS1"/>
</dbReference>
<dbReference type="AlphaFoldDB" id="A0A6N4TEZ7"/>
<proteinExistence type="predicted"/>
<organism evidence="1 2">
    <name type="scientific">Athalassotoga saccharophila</name>
    <dbReference type="NCBI Taxonomy" id="1441386"/>
    <lineage>
        <taxon>Bacteria</taxon>
        <taxon>Thermotogati</taxon>
        <taxon>Thermotogota</taxon>
        <taxon>Thermotogae</taxon>
        <taxon>Mesoaciditogales</taxon>
        <taxon>Mesoaciditogaceae</taxon>
        <taxon>Athalassotoga</taxon>
    </lineage>
</organism>
<evidence type="ECO:0000313" key="1">
    <source>
        <dbReference type="EMBL" id="BBJ29075.1"/>
    </source>
</evidence>
<keyword evidence="1" id="KW-0614">Plasmid</keyword>
<dbReference type="KEGG" id="asac:ATHSA_p10028"/>
<reference evidence="2" key="1">
    <citation type="submission" date="2019-04" db="EMBL/GenBank/DDBJ databases">
        <title>NAS-01 Genome Sequencing.</title>
        <authorList>
            <person name="Kato S."/>
            <person name="Itoh T."/>
            <person name="Ohkuma M."/>
        </authorList>
    </citation>
    <scope>NUCLEOTIDE SEQUENCE [LARGE SCALE GENOMIC DNA]</scope>
    <source>
        <strain evidence="2">NAS-01</strain>
        <plasmid evidence="2">pATS1</plasmid>
    </source>
</reference>
<gene>
    <name evidence="1" type="ORF">ATHSA_p10028</name>
</gene>
<evidence type="ECO:0000313" key="2">
    <source>
        <dbReference type="Proteomes" id="UP000463916"/>
    </source>
</evidence>
<sequence length="41" mass="4662">MISGKTKCHLRLEMLKNSEELESIKAYDIVMALSPLHEDST</sequence>
<accession>A0A6N4TEZ7</accession>
<name>A0A6N4TEZ7_9BACT</name>